<dbReference type="SUPFAM" id="SSF52743">
    <property type="entry name" value="Subtilisin-like"/>
    <property type="match status" value="1"/>
</dbReference>
<evidence type="ECO:0000313" key="1">
    <source>
        <dbReference type="EMBL" id="MBP1849124.1"/>
    </source>
</evidence>
<gene>
    <name evidence="1" type="ORF">J2Z17_000541</name>
</gene>
<comment type="caution">
    <text evidence="1">The sequence shown here is derived from an EMBL/GenBank/DDBJ whole genome shotgun (WGS) entry which is preliminary data.</text>
</comment>
<evidence type="ECO:0008006" key="3">
    <source>
        <dbReference type="Google" id="ProtNLM"/>
    </source>
</evidence>
<reference evidence="1 2" key="1">
    <citation type="submission" date="2021-03" db="EMBL/GenBank/DDBJ databases">
        <title>Genomic Encyclopedia of Type Strains, Phase IV (KMG-IV): sequencing the most valuable type-strain genomes for metagenomic binning, comparative biology and taxonomic classification.</title>
        <authorList>
            <person name="Goeker M."/>
        </authorList>
    </citation>
    <scope>NUCLEOTIDE SEQUENCE [LARGE SCALE GENOMIC DNA]</scope>
    <source>
        <strain evidence="1 2">DSM 21600</strain>
    </source>
</reference>
<organism evidence="1 2">
    <name type="scientific">Rhizobium halophytocola</name>
    <dbReference type="NCBI Taxonomy" id="735519"/>
    <lineage>
        <taxon>Bacteria</taxon>
        <taxon>Pseudomonadati</taxon>
        <taxon>Pseudomonadota</taxon>
        <taxon>Alphaproteobacteria</taxon>
        <taxon>Hyphomicrobiales</taxon>
        <taxon>Rhizobiaceae</taxon>
        <taxon>Rhizobium/Agrobacterium group</taxon>
        <taxon>Rhizobium</taxon>
    </lineage>
</organism>
<dbReference type="Proteomes" id="UP000759443">
    <property type="component" value="Unassembled WGS sequence"/>
</dbReference>
<keyword evidence="2" id="KW-1185">Reference proteome</keyword>
<dbReference type="Gene3D" id="2.60.120.1290">
    <property type="match status" value="1"/>
</dbReference>
<dbReference type="Gene3D" id="3.40.50.200">
    <property type="entry name" value="Peptidase S8/S53 domain"/>
    <property type="match status" value="1"/>
</dbReference>
<dbReference type="InterPro" id="IPR036852">
    <property type="entry name" value="Peptidase_S8/S53_dom_sf"/>
</dbReference>
<name>A0ABS4DU32_9HYPH</name>
<evidence type="ECO:0000313" key="2">
    <source>
        <dbReference type="Proteomes" id="UP000759443"/>
    </source>
</evidence>
<dbReference type="EMBL" id="JAGGJU010000001">
    <property type="protein sequence ID" value="MBP1849124.1"/>
    <property type="molecule type" value="Genomic_DNA"/>
</dbReference>
<protein>
    <recommendedName>
        <fullName evidence="3">Peptidase S8/S53 domain-containing protein</fullName>
    </recommendedName>
</protein>
<proteinExistence type="predicted"/>
<dbReference type="RefSeq" id="WP_209941959.1">
    <property type="nucleotide sequence ID" value="NZ_JAGGJU010000001.1"/>
</dbReference>
<accession>A0ABS4DU32</accession>
<sequence length="712" mass="77147">MAGQQETDDVHWFWDGYLDWADYLAAHKDMPPAPSSPNSVKDYVPIFLRLRQDRASRYGNGSGAAASLLAFLQGDGGETIAGSRARIDARIEPNELEALEAGISQGVVEFYAYIPRERLLNARFRHRLTEVFDLLDVGSTVALADSAVQSPEAAFVTNPAGKPELDKPVVAIIDDGIGFLNERFTRVDDATGRFVTRFDRVWIQAREKADPASASRVLLGRELSKDDIDLLLAKGARLDEFAEYARLNAQLLDEDAHRSTEFQFSHGTHVLDVAAGADPFHTATDEDRRVRDWPLLAVQLPPESIEDTSGTRFETHVVMGVRWILSTLGQLYANRPPVIINISLGILAGPKNGTKFLEYQVARELARYPEARVVYAYGNNYLSRQVAFFEALGGAQEPAERTIEWVTPPDDFTASFVEIHLEGHDELPAEFAVGLTDPAGQSLAATPVASGSFISLVDNAGHAYARIYHVPSRILETRQDGSDLRTRAAYVLALAPTARHGRQDILAPSGSWTVTVRNGLATAQNVILQIQRGDTAPGYDPLGRQSYFDGPNAYDFDPETLDYTALGAGPITHRGTHSALTTVHPSVAPEVAARIHRAAGAVWRGEDEAVAADYSALSADWSNYAPTDSAVSEDGYALEGVLASATTSASIEALSGTSAAAPQVCRALAKTAQSELDPTVPGPEAPIPITDPLSIERLSAGLWPRVGSRNRS</sequence>